<dbReference type="Pfam" id="PF25137">
    <property type="entry name" value="ADH_Fe_C"/>
    <property type="match status" value="1"/>
</dbReference>
<evidence type="ECO:0000313" key="4">
    <source>
        <dbReference type="EMBL" id="PIE63365.1"/>
    </source>
</evidence>
<dbReference type="SUPFAM" id="SSF56796">
    <property type="entry name" value="Dehydroquinate synthase-like"/>
    <property type="match status" value="1"/>
</dbReference>
<dbReference type="InterPro" id="IPR001670">
    <property type="entry name" value="ADH_Fe/GldA"/>
</dbReference>
<sequence length="355" mass="39368">MFRNFKLVPNILFGRGCFAQLDEIVAGRRKSGGDWAVFVVDDVFKGKDLEKRVPLHDNDFLLWVNVADEPKTDYVDKLTLEAKHFNPALPCAIIGIGGGSAMDLAKSVSLMLTNEGSSTQYQGWDLIKNPAVWHAAVPTLSGTGAEVSRTAVLTGPEKKLGLNSDYTVFDQVVLDPELTAGVPKDQHFYTGMDCYIHCIESLQGTYINEFSKAYGEKSLDLCRQVFVDNHPDSADKLMMASFFGGMSIAYSQVGACHALSYGLSYVLGTHHGVGCCITFDTLDEYYPDGVKEFRTIMEKTGVDIPRGLAKDLTEDQMETMIRVALNLDPLWENCLGKDWKSIMTRDKARSLFEKI</sequence>
<dbReference type="EMBL" id="PDTI01000009">
    <property type="protein sequence ID" value="PIE63365.1"/>
    <property type="molecule type" value="Genomic_DNA"/>
</dbReference>
<organism evidence="4 5">
    <name type="scientific">Desulfobacter postgatei</name>
    <dbReference type="NCBI Taxonomy" id="2293"/>
    <lineage>
        <taxon>Bacteria</taxon>
        <taxon>Pseudomonadati</taxon>
        <taxon>Thermodesulfobacteriota</taxon>
        <taxon>Desulfobacteria</taxon>
        <taxon>Desulfobacterales</taxon>
        <taxon>Desulfobacteraceae</taxon>
        <taxon>Desulfobacter</taxon>
    </lineage>
</organism>
<keyword evidence="1" id="KW-0560">Oxidoreductase</keyword>
<dbReference type="PANTHER" id="PTHR11496">
    <property type="entry name" value="ALCOHOL DEHYDROGENASE"/>
    <property type="match status" value="1"/>
</dbReference>
<accession>A0A2G6MTL8</accession>
<dbReference type="CDD" id="cd08184">
    <property type="entry name" value="Fe-ADH_KdnB-like"/>
    <property type="match status" value="1"/>
</dbReference>
<dbReference type="Gene3D" id="3.40.50.1970">
    <property type="match status" value="1"/>
</dbReference>
<dbReference type="GO" id="GO:0046872">
    <property type="term" value="F:metal ion binding"/>
    <property type="evidence" value="ECO:0007669"/>
    <property type="project" value="InterPro"/>
</dbReference>
<name>A0A2G6MTL8_9BACT</name>
<dbReference type="PANTHER" id="PTHR11496:SF104">
    <property type="entry name" value="3-DEOXY-ALPHA-D-MANNO-OCTULOSONATE 8-OXIDASE"/>
    <property type="match status" value="1"/>
</dbReference>
<feature type="domain" description="Fe-containing alcohol dehydrogenase-like C-terminal" evidence="3">
    <location>
        <begin position="189"/>
        <end position="303"/>
    </location>
</feature>
<evidence type="ECO:0000256" key="1">
    <source>
        <dbReference type="ARBA" id="ARBA00023002"/>
    </source>
</evidence>
<protein>
    <submittedName>
        <fullName evidence="4">Alcohol dehydrogenase</fullName>
    </submittedName>
</protein>
<reference evidence="4 5" key="1">
    <citation type="submission" date="2017-10" db="EMBL/GenBank/DDBJ databases">
        <title>Novel microbial diversity and functional potential in the marine mammal oral microbiome.</title>
        <authorList>
            <person name="Dudek N.K."/>
            <person name="Sun C.L."/>
            <person name="Burstein D."/>
            <person name="Kantor R.S."/>
            <person name="Aliaga Goltsman D.S."/>
            <person name="Bik E.M."/>
            <person name="Thomas B.C."/>
            <person name="Banfield J.F."/>
            <person name="Relman D.A."/>
        </authorList>
    </citation>
    <scope>NUCLEOTIDE SEQUENCE [LARGE SCALE GENOMIC DNA]</scope>
    <source>
        <strain evidence="4">DOLJORAL78_47_202</strain>
    </source>
</reference>
<dbReference type="Gene3D" id="1.20.1090.10">
    <property type="entry name" value="Dehydroquinate synthase-like - alpha domain"/>
    <property type="match status" value="1"/>
</dbReference>
<evidence type="ECO:0000259" key="2">
    <source>
        <dbReference type="Pfam" id="PF00465"/>
    </source>
</evidence>
<evidence type="ECO:0000259" key="3">
    <source>
        <dbReference type="Pfam" id="PF25137"/>
    </source>
</evidence>
<dbReference type="InterPro" id="IPR056798">
    <property type="entry name" value="ADH_Fe_C"/>
</dbReference>
<comment type="caution">
    <text evidence="4">The sequence shown here is derived from an EMBL/GenBank/DDBJ whole genome shotgun (WGS) entry which is preliminary data.</text>
</comment>
<dbReference type="InterPro" id="IPR039697">
    <property type="entry name" value="Alcohol_dehydrogenase_Fe"/>
</dbReference>
<proteinExistence type="predicted"/>
<dbReference type="Pfam" id="PF00465">
    <property type="entry name" value="Fe-ADH"/>
    <property type="match status" value="1"/>
</dbReference>
<dbReference type="Proteomes" id="UP000231203">
    <property type="component" value="Unassembled WGS sequence"/>
</dbReference>
<gene>
    <name evidence="4" type="ORF">CSA25_00820</name>
</gene>
<evidence type="ECO:0000313" key="5">
    <source>
        <dbReference type="Proteomes" id="UP000231203"/>
    </source>
</evidence>
<dbReference type="AlphaFoldDB" id="A0A2G6MTL8"/>
<dbReference type="GO" id="GO:0004022">
    <property type="term" value="F:alcohol dehydrogenase (NAD+) activity"/>
    <property type="evidence" value="ECO:0007669"/>
    <property type="project" value="TreeGrafter"/>
</dbReference>
<feature type="domain" description="Alcohol dehydrogenase iron-type/glycerol dehydrogenase GldA" evidence="2">
    <location>
        <begin position="10"/>
        <end position="176"/>
    </location>
</feature>